<reference evidence="2" key="1">
    <citation type="journal article" date="2013" name="Science">
        <title>The Amborella genome and the evolution of flowering plants.</title>
        <authorList>
            <consortium name="Amborella Genome Project"/>
        </authorList>
    </citation>
    <scope>NUCLEOTIDE SEQUENCE [LARGE SCALE GENOMIC DNA]</scope>
</reference>
<dbReference type="OMA" id="WSTKPCE"/>
<proteinExistence type="predicted"/>
<dbReference type="PANTHER" id="PTHR48173:SF2">
    <property type="entry name" value="VACUOLAR PROTEIN SORTING-ASSOCIATED PROTEIN 62"/>
    <property type="match status" value="1"/>
</dbReference>
<dbReference type="eggNOG" id="ENOG502QQHV">
    <property type="taxonomic scope" value="Eukaryota"/>
</dbReference>
<dbReference type="AlphaFoldDB" id="U5CRH8"/>
<dbReference type="InterPro" id="IPR009291">
    <property type="entry name" value="Vps62"/>
</dbReference>
<accession>U5CRH8</accession>
<protein>
    <recommendedName>
        <fullName evidence="3">Vacuolar protein sorting-associated protein 62</fullName>
    </recommendedName>
</protein>
<dbReference type="EMBL" id="KI392495">
    <property type="protein sequence ID" value="ERN15826.1"/>
    <property type="molecule type" value="Genomic_DNA"/>
</dbReference>
<evidence type="ECO:0000313" key="1">
    <source>
        <dbReference type="EMBL" id="ERN15826.1"/>
    </source>
</evidence>
<name>U5CRH8_AMBTC</name>
<dbReference type="Pfam" id="PF06101">
    <property type="entry name" value="Vps62"/>
    <property type="match status" value="1"/>
</dbReference>
<gene>
    <name evidence="1" type="ORF">AMTR_s00039p00159460</name>
</gene>
<dbReference type="Gramene" id="ERN15826">
    <property type="protein sequence ID" value="ERN15826"/>
    <property type="gene ID" value="AMTR_s00039p00159460"/>
</dbReference>
<dbReference type="HOGENOM" id="CLU_025533_1_0_1"/>
<dbReference type="PANTHER" id="PTHR48173">
    <property type="entry name" value="GNK2-HOMOLOGOUS DOMAIN-CONTAINING PROTEIN"/>
    <property type="match status" value="1"/>
</dbReference>
<organism evidence="1 2">
    <name type="scientific">Amborella trichopoda</name>
    <dbReference type="NCBI Taxonomy" id="13333"/>
    <lineage>
        <taxon>Eukaryota</taxon>
        <taxon>Viridiplantae</taxon>
        <taxon>Streptophyta</taxon>
        <taxon>Embryophyta</taxon>
        <taxon>Tracheophyta</taxon>
        <taxon>Spermatophyta</taxon>
        <taxon>Magnoliopsida</taxon>
        <taxon>Amborellales</taxon>
        <taxon>Amborellaceae</taxon>
        <taxon>Amborella</taxon>
    </lineage>
</organism>
<dbReference type="OrthoDB" id="188042at2759"/>
<evidence type="ECO:0008006" key="3">
    <source>
        <dbReference type="Google" id="ProtNLM"/>
    </source>
</evidence>
<dbReference type="KEGG" id="atr:18444119"/>
<keyword evidence="2" id="KW-1185">Reference proteome</keyword>
<sequence>MQACNWLCWTGGSEFDAACDEFNGPEPFSLPSPIPSWPPGKGFAQGRMCLGKLEVYRVTDFEKVWSCNLVKGKSKGATFYRPIGIPNGFFCLGHYAQPNDQPLRGFVLVAKDLSTPEPKLGQSPKRVTDLPALQKPLNYTLVWGSNEWSDESQALFGCGYFWLPYPPKGYKAVGFVVTNSSDKPSLEEVRCVRADLTEPCASHGLILSTVSTLPKFPFRVWKTRPCHRGIEARGVPVGTFYCSSYFNSSEDLSISCLKNSEPSLHAMPNLDQVHALIKHYGPTVYFHPDEIYLPSSLSWFFDNGALLYKRDEARGEPIDSLGSNLPQGGSNDGKYWLDLPSNGDEEWVKLGNLESAELYVHVKPALGGSFTDIAMWIFCPFNGPATIKIGMVNVALSKVGQHVCDWEHYTLRICNFSGELWAIYFSQHSGGEWVEAWDLEFVENNRAIIYSSKSSHASFAHPGNYLQGDNKLGIGVRNDAEKSDLFVDSSVRYKIVSAEYSGEDWVKEPCWLQYMREWGPTIVYNSRSELEKIISLLPVLVRFSVENIFNRLPMELYGEEGPTGPKEKNNWEGDERS</sequence>
<dbReference type="Proteomes" id="UP000017836">
    <property type="component" value="Unassembled WGS sequence"/>
</dbReference>
<evidence type="ECO:0000313" key="2">
    <source>
        <dbReference type="Proteomes" id="UP000017836"/>
    </source>
</evidence>